<feature type="binding site" evidence="3">
    <location>
        <position position="14"/>
    </location>
    <ligand>
        <name>substrate</name>
    </ligand>
</feature>
<dbReference type="GO" id="GO:0008837">
    <property type="term" value="F:diaminopimelate epimerase activity"/>
    <property type="evidence" value="ECO:0007669"/>
    <property type="project" value="UniProtKB-UniRule"/>
</dbReference>
<feature type="binding site" evidence="3">
    <location>
        <begin position="201"/>
        <end position="202"/>
    </location>
    <ligand>
        <name>substrate</name>
    </ligand>
</feature>
<feature type="binding site" evidence="3">
    <location>
        <begin position="211"/>
        <end position="212"/>
    </location>
    <ligand>
        <name>substrate</name>
    </ligand>
</feature>
<proteinExistence type="inferred from homology"/>
<comment type="caution">
    <text evidence="5">The sequence shown here is derived from an EMBL/GenBank/DDBJ whole genome shotgun (WGS) entry which is preliminary data.</text>
</comment>
<comment type="similarity">
    <text evidence="1 3">Belongs to the diaminopimelate epimerase family.</text>
</comment>
<comment type="function">
    <text evidence="3">Catalyzes the stereoinversion of LL-2,6-diaminopimelate (L,L-DAP) to meso-diaminopimelate (meso-DAP), a precursor of L-lysine and an essential component of the bacterial peptidoglycan.</text>
</comment>
<keyword evidence="3" id="KW-0457">Lysine biosynthesis</keyword>
<evidence type="ECO:0000256" key="3">
    <source>
        <dbReference type="HAMAP-Rule" id="MF_00197"/>
    </source>
</evidence>
<dbReference type="Proteomes" id="UP000317691">
    <property type="component" value="Unassembled WGS sequence"/>
</dbReference>
<feature type="binding site" evidence="3">
    <location>
        <position position="64"/>
    </location>
    <ligand>
        <name>substrate</name>
    </ligand>
</feature>
<dbReference type="HAMAP" id="MF_00197">
    <property type="entry name" value="DAP_epimerase"/>
    <property type="match status" value="1"/>
</dbReference>
<organism evidence="5 6">
    <name type="scientific">Eiseniibacteriota bacterium</name>
    <dbReference type="NCBI Taxonomy" id="2212470"/>
    <lineage>
        <taxon>Bacteria</taxon>
        <taxon>Candidatus Eiseniibacteriota</taxon>
    </lineage>
</organism>
<feature type="binding site" evidence="3">
    <location>
        <begin position="74"/>
        <end position="75"/>
    </location>
    <ligand>
        <name>substrate</name>
    </ligand>
</feature>
<dbReference type="NCBIfam" id="TIGR00652">
    <property type="entry name" value="DapF"/>
    <property type="match status" value="1"/>
</dbReference>
<evidence type="ECO:0000256" key="1">
    <source>
        <dbReference type="ARBA" id="ARBA00010219"/>
    </source>
</evidence>
<evidence type="ECO:0000256" key="2">
    <source>
        <dbReference type="ARBA" id="ARBA00023235"/>
    </source>
</evidence>
<dbReference type="UniPathway" id="UPA00034">
    <property type="reaction ID" value="UER00025"/>
</dbReference>
<keyword evidence="2 3" id="KW-0413">Isomerase</keyword>
<evidence type="ECO:0000313" key="6">
    <source>
        <dbReference type="Proteomes" id="UP000317691"/>
    </source>
</evidence>
<dbReference type="GO" id="GO:0005829">
    <property type="term" value="C:cytosol"/>
    <property type="evidence" value="ECO:0007669"/>
    <property type="project" value="TreeGrafter"/>
</dbReference>
<feature type="binding site" evidence="3">
    <location>
        <position position="150"/>
    </location>
    <ligand>
        <name>substrate</name>
    </ligand>
</feature>
<feature type="binding site" evidence="3">
    <location>
        <position position="183"/>
    </location>
    <ligand>
        <name>substrate</name>
    </ligand>
</feature>
<name>A0A538THM3_UNCEI</name>
<dbReference type="Pfam" id="PF01678">
    <property type="entry name" value="DAP_epimerase"/>
    <property type="match status" value="2"/>
</dbReference>
<reference evidence="5 6" key="1">
    <citation type="journal article" date="2019" name="Nat. Microbiol.">
        <title>Mediterranean grassland soil C-N compound turnover is dependent on rainfall and depth, and is mediated by genomically divergent microorganisms.</title>
        <authorList>
            <person name="Diamond S."/>
            <person name="Andeer P.F."/>
            <person name="Li Z."/>
            <person name="Crits-Christoph A."/>
            <person name="Burstein D."/>
            <person name="Anantharaman K."/>
            <person name="Lane K.R."/>
            <person name="Thomas B.C."/>
            <person name="Pan C."/>
            <person name="Northen T.R."/>
            <person name="Banfield J.F."/>
        </authorList>
    </citation>
    <scope>NUCLEOTIDE SEQUENCE [LARGE SCALE GENOMIC DNA]</scope>
    <source>
        <strain evidence="5">WS_9</strain>
    </source>
</reference>
<feature type="site" description="Could be important to modulate the pK values of the two catalytic cysteine residues" evidence="3">
    <location>
        <position position="152"/>
    </location>
</feature>
<comment type="pathway">
    <text evidence="3">Amino-acid biosynthesis; L-lysine biosynthesis via DAP pathway; DL-2,6-diaminopimelate from LL-2,6-diaminopimelate: step 1/1.</text>
</comment>
<protein>
    <recommendedName>
        <fullName evidence="3 4">Diaminopimelate epimerase</fullName>
        <shortName evidence="3">DAP epimerase</shortName>
        <ecNumber evidence="3 4">5.1.1.7</ecNumber>
    </recommendedName>
    <alternativeName>
        <fullName evidence="3">PLP-independent amino acid racemase</fullName>
    </alternativeName>
</protein>
<dbReference type="EMBL" id="VBOZ01000033">
    <property type="protein sequence ID" value="TMQ63120.1"/>
    <property type="molecule type" value="Genomic_DNA"/>
</dbReference>
<evidence type="ECO:0000313" key="5">
    <source>
        <dbReference type="EMBL" id="TMQ63120.1"/>
    </source>
</evidence>
<comment type="catalytic activity">
    <reaction evidence="3">
        <text>(2S,6S)-2,6-diaminopimelate = meso-2,6-diaminopimelate</text>
        <dbReference type="Rhea" id="RHEA:15393"/>
        <dbReference type="ChEBI" id="CHEBI:57609"/>
        <dbReference type="ChEBI" id="CHEBI:57791"/>
        <dbReference type="EC" id="5.1.1.7"/>
    </reaction>
</comment>
<dbReference type="Gene3D" id="3.10.310.10">
    <property type="entry name" value="Diaminopimelate Epimerase, Chain A, domain 1"/>
    <property type="match status" value="2"/>
</dbReference>
<comment type="subcellular location">
    <subcellularLocation>
        <location evidence="3">Cytoplasm</location>
    </subcellularLocation>
</comment>
<gene>
    <name evidence="3 5" type="primary">dapF</name>
    <name evidence="5" type="ORF">E6K79_10765</name>
</gene>
<dbReference type="GO" id="GO:0009089">
    <property type="term" value="P:lysine biosynthetic process via diaminopimelate"/>
    <property type="evidence" value="ECO:0007669"/>
    <property type="project" value="UniProtKB-UniRule"/>
</dbReference>
<feature type="site" description="Could be important to modulate the pK values of the two catalytic cysteine residues" evidence="3">
    <location>
        <position position="201"/>
    </location>
</feature>
<dbReference type="SUPFAM" id="SSF54506">
    <property type="entry name" value="Diaminopimelate epimerase-like"/>
    <property type="match status" value="2"/>
</dbReference>
<comment type="caution">
    <text evidence="3">Lacks conserved residue(s) required for the propagation of feature annotation.</text>
</comment>
<dbReference type="PANTHER" id="PTHR31689">
    <property type="entry name" value="DIAMINOPIMELATE EPIMERASE, CHLOROPLASTIC"/>
    <property type="match status" value="1"/>
</dbReference>
<dbReference type="InterPro" id="IPR001653">
    <property type="entry name" value="DAP_epimerase_DapF"/>
</dbReference>
<dbReference type="EC" id="5.1.1.7" evidence="3 4"/>
<keyword evidence="3" id="KW-0963">Cytoplasm</keyword>
<comment type="subunit">
    <text evidence="3">Homodimer.</text>
</comment>
<dbReference type="AlphaFoldDB" id="A0A538THM3"/>
<dbReference type="PANTHER" id="PTHR31689:SF0">
    <property type="entry name" value="DIAMINOPIMELATE EPIMERASE"/>
    <property type="match status" value="1"/>
</dbReference>
<accession>A0A538THM3</accession>
<sequence>MLDADFVKSHGLGNDYIVVDAAHFGIALTPERVRLLCHRHLGLGSDGVLEVSATDDRFSVKIWNPDGSEAERSGNGLRIAAKFLSEHGYTIEHSFTILTAAGPVKTEVYREAGRVVAVRLEMGRAVIDRGVKTLDVPGYRLDVTVVSVGNPHCVVFGQPQTRDSLLAIGPLVENHARFPARINVQLAAPDTRNRVRALVWERGAGHTLASGTSACAVAAVCYDRGLVDGKVTVVMEGGQLEVEVAKDLSIIMTGPVEEVFVGSLSPDMRRRLVEVQ</sequence>
<evidence type="ECO:0000256" key="4">
    <source>
        <dbReference type="NCBIfam" id="TIGR00652"/>
    </source>
</evidence>
<keyword evidence="3" id="KW-0028">Amino-acid biosynthesis</keyword>